<protein>
    <submittedName>
        <fullName evidence="2">Uncharacterized protein</fullName>
    </submittedName>
</protein>
<sequence length="157" mass="18176">FDLTIVRSENPNENFRPCLPTTNNCMITGKKETGSIILSKTTVSLCIELYIPPRTNHFQLLFRFCDGTTNQIKYYPHSEVVTDCFSDETIFEQAQEIIQGRTNVSCDHYVQNKRTIDDNFQNCQQIKVQKMDKASTRPTVMNSRSQQKKQAYANKNH</sequence>
<evidence type="ECO:0000313" key="4">
    <source>
        <dbReference type="Proteomes" id="UP000663829"/>
    </source>
</evidence>
<evidence type="ECO:0000313" key="3">
    <source>
        <dbReference type="EMBL" id="CAF3855211.1"/>
    </source>
</evidence>
<evidence type="ECO:0000313" key="2">
    <source>
        <dbReference type="EMBL" id="CAF1089696.1"/>
    </source>
</evidence>
<comment type="caution">
    <text evidence="2">The sequence shown here is derived from an EMBL/GenBank/DDBJ whole genome shotgun (WGS) entry which is preliminary data.</text>
</comment>
<feature type="non-terminal residue" evidence="2">
    <location>
        <position position="1"/>
    </location>
</feature>
<evidence type="ECO:0000256" key="1">
    <source>
        <dbReference type="SAM" id="MobiDB-lite"/>
    </source>
</evidence>
<feature type="compositionally biased region" description="Polar residues" evidence="1">
    <location>
        <begin position="136"/>
        <end position="157"/>
    </location>
</feature>
<proteinExistence type="predicted"/>
<name>A0A814NAX7_9BILA</name>
<gene>
    <name evidence="2" type="ORF">GPM918_LOCUS18193</name>
    <name evidence="3" type="ORF">SRO942_LOCUS18190</name>
</gene>
<organism evidence="2 4">
    <name type="scientific">Didymodactylos carnosus</name>
    <dbReference type="NCBI Taxonomy" id="1234261"/>
    <lineage>
        <taxon>Eukaryota</taxon>
        <taxon>Metazoa</taxon>
        <taxon>Spiralia</taxon>
        <taxon>Gnathifera</taxon>
        <taxon>Rotifera</taxon>
        <taxon>Eurotatoria</taxon>
        <taxon>Bdelloidea</taxon>
        <taxon>Philodinida</taxon>
        <taxon>Philodinidae</taxon>
        <taxon>Didymodactylos</taxon>
    </lineage>
</organism>
<accession>A0A814NAX7</accession>
<dbReference type="AlphaFoldDB" id="A0A814NAX7"/>
<dbReference type="Proteomes" id="UP000681722">
    <property type="component" value="Unassembled WGS sequence"/>
</dbReference>
<reference evidence="2" key="1">
    <citation type="submission" date="2021-02" db="EMBL/GenBank/DDBJ databases">
        <authorList>
            <person name="Nowell W R."/>
        </authorList>
    </citation>
    <scope>NUCLEOTIDE SEQUENCE</scope>
</reference>
<dbReference type="Proteomes" id="UP000663829">
    <property type="component" value="Unassembled WGS sequence"/>
</dbReference>
<dbReference type="EMBL" id="CAJOBC010005197">
    <property type="protein sequence ID" value="CAF3855211.1"/>
    <property type="molecule type" value="Genomic_DNA"/>
</dbReference>
<dbReference type="EMBL" id="CAJNOQ010005197">
    <property type="protein sequence ID" value="CAF1089696.1"/>
    <property type="molecule type" value="Genomic_DNA"/>
</dbReference>
<feature type="region of interest" description="Disordered" evidence="1">
    <location>
        <begin position="131"/>
        <end position="157"/>
    </location>
</feature>
<keyword evidence="4" id="KW-1185">Reference proteome</keyword>